<feature type="repeat" description="RCC1" evidence="3">
    <location>
        <begin position="155"/>
        <end position="214"/>
    </location>
</feature>
<evidence type="ECO:0000256" key="1">
    <source>
        <dbReference type="ARBA" id="ARBA00022658"/>
    </source>
</evidence>
<evidence type="ECO:0000256" key="2">
    <source>
        <dbReference type="ARBA" id="ARBA00022737"/>
    </source>
</evidence>
<dbReference type="RefSeq" id="XP_007604297.1">
    <property type="nucleotide sequence ID" value="XM_007604235.1"/>
</dbReference>
<dbReference type="HOGENOM" id="CLU_005210_6_2_1"/>
<dbReference type="STRING" id="993615.L2GNY1"/>
<organism evidence="5 6">
    <name type="scientific">Vittaforma corneae (strain ATCC 50505)</name>
    <name type="common">Microsporidian parasite</name>
    <name type="synonym">Nosema corneum</name>
    <dbReference type="NCBI Taxonomy" id="993615"/>
    <lineage>
        <taxon>Eukaryota</taxon>
        <taxon>Fungi</taxon>
        <taxon>Fungi incertae sedis</taxon>
        <taxon>Microsporidia</taxon>
        <taxon>Nosematidae</taxon>
        <taxon>Vittaforma</taxon>
    </lineage>
</organism>
<proteinExistence type="predicted"/>
<dbReference type="OMA" id="IFVWGTG"/>
<protein>
    <recommendedName>
        <fullName evidence="4">RCC1-like domain-containing protein</fullName>
    </recommendedName>
</protein>
<sequence>MPLFVLGSNLMGQLGLDQDLSSTNRPIEQPFFRNKNIVKIAAGKLHAFILCENNELYSWGVNDDRALGREGDERAPTPVAITQKIMDICCGASYSAILTERGQVFACGTFKSTSGVFGFDSTTKFQPTFKRIKNLRNIKKIFGGQNHIIMTDGHNNLWTVGANEQGQLGRIHRARNVKRCLEPFQVSSKMKRNANFSFTKAAGGGSHSMAINTDFECFGWGSNFNGQLGVGDTTSSEEKRIVLLDNVKSVACGSTHTIFLTNSNEVFGCGDNTLSQLGIEGTKMEVTPRFIIGNIDKIAAGCDFCIAQRGSRLLSWGSNLNGELGFDEIEYDEIKKPTEIDFYFGEVVDFKCGTDFVIIHTK</sequence>
<dbReference type="InterPro" id="IPR009091">
    <property type="entry name" value="RCC1/BLIP-II"/>
</dbReference>
<feature type="repeat" description="RCC1" evidence="3">
    <location>
        <begin position="1"/>
        <end position="53"/>
    </location>
</feature>
<dbReference type="InterPro" id="IPR051553">
    <property type="entry name" value="Ran_GTPase-activating"/>
</dbReference>
<dbReference type="SUPFAM" id="SSF50985">
    <property type="entry name" value="RCC1/BLIP-II"/>
    <property type="match status" value="2"/>
</dbReference>
<dbReference type="InterPro" id="IPR058923">
    <property type="entry name" value="RCC1-like_dom"/>
</dbReference>
<dbReference type="PANTHER" id="PTHR45982:SF1">
    <property type="entry name" value="REGULATOR OF CHROMOSOME CONDENSATION"/>
    <property type="match status" value="1"/>
</dbReference>
<dbReference type="PROSITE" id="PS50012">
    <property type="entry name" value="RCC1_3"/>
    <property type="match status" value="5"/>
</dbReference>
<dbReference type="EMBL" id="JH370134">
    <property type="protein sequence ID" value="ELA42205.1"/>
    <property type="molecule type" value="Genomic_DNA"/>
</dbReference>
<dbReference type="OrthoDB" id="61110at2759"/>
<reference evidence="6" key="1">
    <citation type="submission" date="2011-05" db="EMBL/GenBank/DDBJ databases">
        <title>The genome sequence of Vittaforma corneae strain ATCC 50505.</title>
        <authorList>
            <consortium name="The Broad Institute Genome Sequencing Platform"/>
            <person name="Cuomo C."/>
            <person name="Didier E."/>
            <person name="Bowers L."/>
            <person name="Young S.K."/>
            <person name="Zeng Q."/>
            <person name="Gargeya S."/>
            <person name="Fitzgerald M."/>
            <person name="Haas B."/>
            <person name="Abouelleil A."/>
            <person name="Alvarado L."/>
            <person name="Arachchi H.M."/>
            <person name="Berlin A."/>
            <person name="Chapman S.B."/>
            <person name="Gearin G."/>
            <person name="Goldberg J."/>
            <person name="Griggs A."/>
            <person name="Gujja S."/>
            <person name="Hansen M."/>
            <person name="Heiman D."/>
            <person name="Howarth C."/>
            <person name="Larimer J."/>
            <person name="Lui A."/>
            <person name="MacDonald P.J.P."/>
            <person name="McCowen C."/>
            <person name="Montmayeur A."/>
            <person name="Murphy C."/>
            <person name="Neiman D."/>
            <person name="Pearson M."/>
            <person name="Priest M."/>
            <person name="Roberts A."/>
            <person name="Saif S."/>
            <person name="Shea T."/>
            <person name="Sisk P."/>
            <person name="Stolte C."/>
            <person name="Sykes S."/>
            <person name="Wortman J."/>
            <person name="Nusbaum C."/>
            <person name="Birren B."/>
        </authorList>
    </citation>
    <scope>NUCLEOTIDE SEQUENCE [LARGE SCALE GENOMIC DNA]</scope>
    <source>
        <strain evidence="6">ATCC 50505</strain>
    </source>
</reference>
<dbReference type="AlphaFoldDB" id="L2GNY1"/>
<gene>
    <name evidence="5" type="ORF">VICG_00848</name>
</gene>
<name>L2GNY1_VITCO</name>
<keyword evidence="2" id="KW-0677">Repeat</keyword>
<dbReference type="InterPro" id="IPR000408">
    <property type="entry name" value="Reg_chr_condens"/>
</dbReference>
<dbReference type="Gene3D" id="2.130.10.30">
    <property type="entry name" value="Regulator of chromosome condensation 1/beta-lactamase-inhibitor protein II"/>
    <property type="match status" value="1"/>
</dbReference>
<dbReference type="GeneID" id="19881562"/>
<dbReference type="Proteomes" id="UP000011082">
    <property type="component" value="Unassembled WGS sequence"/>
</dbReference>
<keyword evidence="6" id="KW-1185">Reference proteome</keyword>
<dbReference type="PANTHER" id="PTHR45982">
    <property type="entry name" value="REGULATOR OF CHROMOSOME CONDENSATION"/>
    <property type="match status" value="1"/>
</dbReference>
<evidence type="ECO:0000259" key="4">
    <source>
        <dbReference type="Pfam" id="PF25390"/>
    </source>
</evidence>
<dbReference type="VEuPathDB" id="MicrosporidiaDB:VICG_00848"/>
<feature type="repeat" description="RCC1" evidence="3">
    <location>
        <begin position="54"/>
        <end position="101"/>
    </location>
</feature>
<feature type="domain" description="RCC1-like" evidence="4">
    <location>
        <begin position="3"/>
        <end position="358"/>
    </location>
</feature>
<feature type="repeat" description="RCC1" evidence="3">
    <location>
        <begin position="215"/>
        <end position="263"/>
    </location>
</feature>
<dbReference type="InParanoid" id="L2GNY1"/>
<evidence type="ECO:0000313" key="5">
    <source>
        <dbReference type="EMBL" id="ELA42205.1"/>
    </source>
</evidence>
<keyword evidence="1" id="KW-0344">Guanine-nucleotide releasing factor</keyword>
<dbReference type="PRINTS" id="PR00633">
    <property type="entry name" value="RCCNDNSATION"/>
</dbReference>
<evidence type="ECO:0000313" key="6">
    <source>
        <dbReference type="Proteomes" id="UP000011082"/>
    </source>
</evidence>
<dbReference type="Pfam" id="PF25390">
    <property type="entry name" value="WD40_RLD"/>
    <property type="match status" value="1"/>
</dbReference>
<evidence type="ECO:0000256" key="3">
    <source>
        <dbReference type="PROSITE-ProRule" id="PRU00235"/>
    </source>
</evidence>
<accession>L2GNY1</accession>
<feature type="repeat" description="RCC1" evidence="3">
    <location>
        <begin position="311"/>
        <end position="362"/>
    </location>
</feature>